<reference evidence="1 2" key="1">
    <citation type="submission" date="2018-06" db="EMBL/GenBank/DDBJ databases">
        <authorList>
            <consortium name="Pathogen Informatics"/>
            <person name="Doyle S."/>
        </authorList>
    </citation>
    <scope>NUCLEOTIDE SEQUENCE [LARGE SCALE GENOMIC DNA]</scope>
    <source>
        <strain evidence="1 2">NCTC10005</strain>
    </source>
</reference>
<dbReference type="Proteomes" id="UP000255106">
    <property type="component" value="Unassembled WGS sequence"/>
</dbReference>
<proteinExistence type="predicted"/>
<name>A0A0M7IJX5_ENTCL</name>
<organism evidence="1 2">
    <name type="scientific">Enterobacter cloacae</name>
    <dbReference type="NCBI Taxonomy" id="550"/>
    <lineage>
        <taxon>Bacteria</taxon>
        <taxon>Pseudomonadati</taxon>
        <taxon>Pseudomonadota</taxon>
        <taxon>Gammaproteobacteria</taxon>
        <taxon>Enterobacterales</taxon>
        <taxon>Enterobacteriaceae</taxon>
        <taxon>Enterobacter</taxon>
        <taxon>Enterobacter cloacae complex</taxon>
    </lineage>
</organism>
<dbReference type="EMBL" id="UGJB01000004">
    <property type="protein sequence ID" value="STQ13920.1"/>
    <property type="molecule type" value="Genomic_DNA"/>
</dbReference>
<evidence type="ECO:0000313" key="1">
    <source>
        <dbReference type="EMBL" id="STQ13920.1"/>
    </source>
</evidence>
<accession>A0A0M7IJX5</accession>
<dbReference type="AlphaFoldDB" id="A0A0M7IJX5"/>
<gene>
    <name evidence="1" type="ORF">NCTC10005_06754</name>
</gene>
<protein>
    <submittedName>
        <fullName evidence="1">Uncharacterized protein</fullName>
    </submittedName>
</protein>
<sequence length="44" mass="5080">MFNAGVAIETITHFFGQRDPRSTMYYIGYGQDVQDDLTDEFSLE</sequence>
<evidence type="ECO:0000313" key="2">
    <source>
        <dbReference type="Proteomes" id="UP000255106"/>
    </source>
</evidence>